<dbReference type="EMBL" id="LHXT01000121">
    <property type="protein sequence ID" value="KXA96199.1"/>
    <property type="molecule type" value="Genomic_DNA"/>
</dbReference>
<sequence>MNGFYYKELTQVSFQELLNFASWMNEFFGHYPTIVGGWAVWCYTNGLGSRDIDVVFPDASSRNKALKHYFFYNDYEETGTFMEKTYVKRIETEKGVEEIIVDACTASDRRVIEDLDVTLPWKWAVNHSQKQKLEGDNYVYIPIPGLLLTYKIGAALGRRETLKTARETDYLQSKIWKDLYDVASLTKTFKDKIERIQKFLDKSGIDKHIEDFVEILEARDDILETHDLKKGEFAKRILS</sequence>
<proteinExistence type="predicted"/>
<dbReference type="AlphaFoldDB" id="A0A656YUI1"/>
<comment type="caution">
    <text evidence="1">The sequence shown here is derived from an EMBL/GenBank/DDBJ whole genome shotgun (WGS) entry which is preliminary data.</text>
</comment>
<evidence type="ECO:0000313" key="1">
    <source>
        <dbReference type="EMBL" id="KXA96199.1"/>
    </source>
</evidence>
<dbReference type="Proteomes" id="UP000070257">
    <property type="component" value="Unassembled WGS sequence"/>
</dbReference>
<keyword evidence="2" id="KW-1185">Reference proteome</keyword>
<evidence type="ECO:0000313" key="2">
    <source>
        <dbReference type="Proteomes" id="UP000070257"/>
    </source>
</evidence>
<name>A0A656YUI1_9EURY</name>
<protein>
    <submittedName>
        <fullName evidence="1">Uncharacterized protein</fullName>
    </submittedName>
</protein>
<reference evidence="1 2" key="1">
    <citation type="journal article" date="2016" name="Sci. Rep.">
        <title>Metabolic traits of an uncultured archaeal lineage -MSBL1- from brine pools of the Red Sea.</title>
        <authorList>
            <person name="Mwirichia R."/>
            <person name="Alam I."/>
            <person name="Rashid M."/>
            <person name="Vinu M."/>
            <person name="Ba-Alawi W."/>
            <person name="Anthony Kamau A."/>
            <person name="Kamanda Ngugi D."/>
            <person name="Goker M."/>
            <person name="Klenk H.P."/>
            <person name="Bajic V."/>
            <person name="Stingl U."/>
        </authorList>
    </citation>
    <scope>NUCLEOTIDE SEQUENCE [LARGE SCALE GENOMIC DNA]</scope>
    <source>
        <strain evidence="1">SCGC-AAA259J03</strain>
    </source>
</reference>
<accession>A0A656YUI1</accession>
<organism evidence="1 2">
    <name type="scientific">candidate division MSBL1 archaeon SCGC-AAA259J03</name>
    <dbReference type="NCBI Taxonomy" id="1698269"/>
    <lineage>
        <taxon>Archaea</taxon>
        <taxon>Methanobacteriati</taxon>
        <taxon>Methanobacteriota</taxon>
        <taxon>candidate division MSBL1</taxon>
    </lineage>
</organism>
<gene>
    <name evidence="1" type="ORF">AKJ39_04935</name>
</gene>